<feature type="domain" description="IFT81 calponin homology" evidence="17">
    <location>
        <begin position="3"/>
        <end position="121"/>
    </location>
</feature>
<evidence type="ECO:0000256" key="8">
    <source>
        <dbReference type="ARBA" id="ARBA00023054"/>
    </source>
</evidence>
<keyword evidence="2" id="KW-0963">Cytoplasm</keyword>
<dbReference type="AlphaFoldDB" id="A0A6A4ZR55"/>
<dbReference type="Gene3D" id="1.10.418.70">
    <property type="entry name" value="Intraflagellar transport protein 81, N-terminal domain"/>
    <property type="match status" value="1"/>
</dbReference>
<evidence type="ECO:0000256" key="7">
    <source>
        <dbReference type="ARBA" id="ARBA00022990"/>
    </source>
</evidence>
<accession>A0A6A4ZR55</accession>
<keyword evidence="6" id="KW-0744">Spermatogenesis</keyword>
<dbReference type="Pfam" id="PF18383">
    <property type="entry name" value="IFT81_CH"/>
    <property type="match status" value="1"/>
</dbReference>
<protein>
    <recommendedName>
        <fullName evidence="14">Intraflagellar transport protein 81 homolog</fullName>
    </recommendedName>
    <alternativeName>
        <fullName evidence="15">Carnitine deficiency-associated protein expressed in ventricle 1</fullName>
    </alternativeName>
</protein>
<dbReference type="GO" id="GO:0042073">
    <property type="term" value="P:intraciliary transport"/>
    <property type="evidence" value="ECO:0007669"/>
    <property type="project" value="InterPro"/>
</dbReference>
<evidence type="ECO:0000256" key="2">
    <source>
        <dbReference type="ARBA" id="ARBA00022490"/>
    </source>
</evidence>
<dbReference type="Proteomes" id="UP000469452">
    <property type="component" value="Unassembled WGS sequence"/>
</dbReference>
<evidence type="ECO:0000256" key="4">
    <source>
        <dbReference type="ARBA" id="ARBA00022782"/>
    </source>
</evidence>
<comment type="caution">
    <text evidence="18">The sequence shown here is derived from an EMBL/GenBank/DDBJ whole genome shotgun (WGS) entry which is preliminary data.</text>
</comment>
<dbReference type="PANTHER" id="PTHR15614">
    <property type="entry name" value="INTRAFLAGELLAR TRANSPORT PROTEIN 81 HOMOLOG"/>
    <property type="match status" value="1"/>
</dbReference>
<dbReference type="EMBL" id="VJMI01016991">
    <property type="protein sequence ID" value="KAF0715670.1"/>
    <property type="molecule type" value="Genomic_DNA"/>
</dbReference>
<evidence type="ECO:0000256" key="3">
    <source>
        <dbReference type="ARBA" id="ARBA00022553"/>
    </source>
</evidence>
<evidence type="ECO:0000256" key="12">
    <source>
        <dbReference type="ARBA" id="ARBA00043983"/>
    </source>
</evidence>
<keyword evidence="5" id="KW-0970">Cilium biogenesis/degradation</keyword>
<evidence type="ECO:0000256" key="10">
    <source>
        <dbReference type="ARBA" id="ARBA00023212"/>
    </source>
</evidence>
<dbReference type="InterPro" id="IPR041146">
    <property type="entry name" value="IFT81_CH"/>
</dbReference>
<evidence type="ECO:0000256" key="15">
    <source>
        <dbReference type="ARBA" id="ARBA00079903"/>
    </source>
</evidence>
<feature type="region of interest" description="Disordered" evidence="16">
    <location>
        <begin position="189"/>
        <end position="214"/>
    </location>
</feature>
<evidence type="ECO:0000256" key="5">
    <source>
        <dbReference type="ARBA" id="ARBA00022794"/>
    </source>
</evidence>
<comment type="similarity">
    <text evidence="12">Belongs to the IFT81 family.</text>
</comment>
<evidence type="ECO:0000256" key="11">
    <source>
        <dbReference type="ARBA" id="ARBA00023273"/>
    </source>
</evidence>
<comment type="subcellular location">
    <subcellularLocation>
        <location evidence="1">Cytoplasm</location>
        <location evidence="1">Cytoskeleton</location>
        <location evidence="1">Cilium basal body</location>
    </subcellularLocation>
</comment>
<evidence type="ECO:0000256" key="6">
    <source>
        <dbReference type="ARBA" id="ARBA00022871"/>
    </source>
</evidence>
<keyword evidence="9" id="KW-0969">Cilium</keyword>
<evidence type="ECO:0000313" key="18">
    <source>
        <dbReference type="EMBL" id="KAF0715670.1"/>
    </source>
</evidence>
<sequence length="214" mass="25324">MSEVQAIVEKLNKDPFNHNFTLVAFDEKSNFELLQVLNEVFAEMDSRHKIDIRDELDEQRTYRYMETLQLLKYQLPPDMDSFREGLSHGERYVVYPILYWALKNFNVHKKRAYLGRFLAPLQVPQEFLGNDSLNTMHEHYKALQNEFKGVHKQVEQLRTSKIRPGELRKEITQLEEESHQLSEKIAHLKKKTASEVPPPPTTYIQDPPFMHVNE</sequence>
<dbReference type="GO" id="GO:0060271">
    <property type="term" value="P:cilium assembly"/>
    <property type="evidence" value="ECO:0007669"/>
    <property type="project" value="InterPro"/>
</dbReference>
<keyword evidence="3" id="KW-0597">Phosphoprotein</keyword>
<gene>
    <name evidence="18" type="ORF">AaE_011282</name>
</gene>
<dbReference type="GO" id="GO:0036064">
    <property type="term" value="C:ciliary basal body"/>
    <property type="evidence" value="ECO:0007669"/>
    <property type="project" value="TreeGrafter"/>
</dbReference>
<keyword evidence="11" id="KW-0966">Cell projection</keyword>
<keyword evidence="7" id="KW-0007">Acetylation</keyword>
<keyword evidence="4" id="KW-0221">Differentiation</keyword>
<evidence type="ECO:0000256" key="9">
    <source>
        <dbReference type="ARBA" id="ARBA00023069"/>
    </source>
</evidence>
<organism evidence="18 19">
    <name type="scientific">Aphanomyces astaci</name>
    <name type="common">Crayfish plague agent</name>
    <dbReference type="NCBI Taxonomy" id="112090"/>
    <lineage>
        <taxon>Eukaryota</taxon>
        <taxon>Sar</taxon>
        <taxon>Stramenopiles</taxon>
        <taxon>Oomycota</taxon>
        <taxon>Saprolegniomycetes</taxon>
        <taxon>Saprolegniales</taxon>
        <taxon>Verrucalvaceae</taxon>
        <taxon>Aphanomyces</taxon>
    </lineage>
</organism>
<evidence type="ECO:0000256" key="1">
    <source>
        <dbReference type="ARBA" id="ARBA00004120"/>
    </source>
</evidence>
<dbReference type="InterPro" id="IPR029600">
    <property type="entry name" value="IFT81"/>
</dbReference>
<dbReference type="GO" id="GO:0030154">
    <property type="term" value="P:cell differentiation"/>
    <property type="evidence" value="ECO:0007669"/>
    <property type="project" value="UniProtKB-KW"/>
</dbReference>
<name>A0A6A4ZR55_APHAT</name>
<dbReference type="VEuPathDB" id="FungiDB:H257_01197"/>
<dbReference type="GO" id="GO:0007283">
    <property type="term" value="P:spermatogenesis"/>
    <property type="evidence" value="ECO:0007669"/>
    <property type="project" value="UniProtKB-KW"/>
</dbReference>
<comment type="function">
    <text evidence="13">Component of the intraflagellar transport (IFT) complex B: together with IFT74, forms a tubulin-binding module that specifically mediates transport of tubulin within the cilium. Binds tubulin via its CH (calponin-homology)-like region. Required for ciliogenesis. Required for proper regulation of SHH signaling. Plays an important role during spermatogenesis by modulating the assembly and elongation of the sperm flagella.</text>
</comment>
<reference evidence="18 19" key="1">
    <citation type="submission" date="2019-06" db="EMBL/GenBank/DDBJ databases">
        <title>Genomics analysis of Aphanomyces spp. identifies a new class of oomycete effector associated with host adaptation.</title>
        <authorList>
            <person name="Gaulin E."/>
        </authorList>
    </citation>
    <scope>NUCLEOTIDE SEQUENCE [LARGE SCALE GENOMIC DNA]</scope>
    <source>
        <strain evidence="18 19">E</strain>
    </source>
</reference>
<keyword evidence="8" id="KW-0175">Coiled coil</keyword>
<evidence type="ECO:0000256" key="13">
    <source>
        <dbReference type="ARBA" id="ARBA00055755"/>
    </source>
</evidence>
<dbReference type="PANTHER" id="PTHR15614:SF2">
    <property type="entry name" value="INTRAFLAGELLAR TRANSPORT PROTEIN 81 HOMOLOG"/>
    <property type="match status" value="1"/>
</dbReference>
<dbReference type="FunFam" id="1.10.418.70:FF:000001">
    <property type="entry name" value="Intraflagellar transport protein 81 homolog"/>
    <property type="match status" value="1"/>
</dbReference>
<evidence type="ECO:0000256" key="16">
    <source>
        <dbReference type="SAM" id="MobiDB-lite"/>
    </source>
</evidence>
<evidence type="ECO:0000313" key="19">
    <source>
        <dbReference type="Proteomes" id="UP000469452"/>
    </source>
</evidence>
<proteinExistence type="inferred from homology"/>
<keyword evidence="10" id="KW-0206">Cytoskeleton</keyword>
<dbReference type="GO" id="GO:0015631">
    <property type="term" value="F:tubulin binding"/>
    <property type="evidence" value="ECO:0007669"/>
    <property type="project" value="InterPro"/>
</dbReference>
<dbReference type="GO" id="GO:0030992">
    <property type="term" value="C:intraciliary transport particle B"/>
    <property type="evidence" value="ECO:0007669"/>
    <property type="project" value="InterPro"/>
</dbReference>
<evidence type="ECO:0000256" key="14">
    <source>
        <dbReference type="ARBA" id="ARBA00073058"/>
    </source>
</evidence>
<evidence type="ECO:0000259" key="17">
    <source>
        <dbReference type="Pfam" id="PF18383"/>
    </source>
</evidence>
<dbReference type="InterPro" id="IPR043016">
    <property type="entry name" value="IFT81_N_sf"/>
</dbReference>